<comment type="caution">
    <text evidence="4">The sequence shown here is derived from an EMBL/GenBank/DDBJ whole genome shotgun (WGS) entry which is preliminary data.</text>
</comment>
<evidence type="ECO:0008006" key="6">
    <source>
        <dbReference type="Google" id="ProtNLM"/>
    </source>
</evidence>
<dbReference type="PANTHER" id="PTHR14152">
    <property type="entry name" value="SQUAMOUS CELL CARCINOMA ANTIGEN RECOGNISED BY CYTOTOXIC T LYMPHOCYTES"/>
    <property type="match status" value="1"/>
</dbReference>
<dbReference type="Pfam" id="PF03343">
    <property type="entry name" value="SART-1"/>
    <property type="match status" value="1"/>
</dbReference>
<name>A0AAV0XMP2_9HEMI</name>
<dbReference type="PANTHER" id="PTHR14152:SF5">
    <property type="entry name" value="U4_U6.U5 TRI-SNRNP-ASSOCIATED PROTEIN 1"/>
    <property type="match status" value="1"/>
</dbReference>
<keyword evidence="3" id="KW-0539">Nucleus</keyword>
<sequence length="573" mass="65804">MIENKILNVKKLADSDSEEDAVSWVKKTKTIQDEMEKAKKRAQELEEMDNVFGVGDLIEESTKSEMKNFYSSKHLKGLEVQHSMDEFIEGKEVILTLQDKDVLAEDADVLVNVNMVDNESYKQNIDRRKQRLNYSGYDELEDMDIDSPNVVLGKYDEEIEGLKKKSFKLGVDEYKVKRDTIKEKLKKKLNQETLNTTQLKLASDYYNDTEMSVKFKKVKKKKLRMNPLKADKLERSLRLANNNAKENDDLDDIDDILQDKPMDTYNMKMENEDDDDMGLQLALKKARKLKQLEKIERKPDLADTLIKTEYNDNALGAIVLNSTAEFCRTLGDIPTYGKAGNREEEEDESLMDYDKNNLKQEHAVDSDESNDGWREVEMEKRLIDLKTIDSKPILEPEPDLGKGVAGALRLAMSKGYIEKEENARPSASRFAHLQAKNYSIEDKTFLAEDDKLSRRDRYSGPTVEFREKDSYKPNIKLDYIDDDGHLLCEKEAFRYLSHKFHGKGPGKNKIEKRIKKAEQEALMKQMSSTDTPLGTLNMLQSKQKETQSPYIVLSGTKSTHQNHGGSISKTKIG</sequence>
<dbReference type="GO" id="GO:0045292">
    <property type="term" value="P:mRNA cis splicing, via spliceosome"/>
    <property type="evidence" value="ECO:0007669"/>
    <property type="project" value="TreeGrafter"/>
</dbReference>
<gene>
    <name evidence="4" type="ORF">MEUPH1_LOCUS23620</name>
</gene>
<comment type="similarity">
    <text evidence="2">Belongs to the SNU66/SART1 family.</text>
</comment>
<dbReference type="AlphaFoldDB" id="A0AAV0XMP2"/>
<evidence type="ECO:0000313" key="4">
    <source>
        <dbReference type="EMBL" id="CAI6369376.1"/>
    </source>
</evidence>
<organism evidence="4 5">
    <name type="scientific">Macrosiphum euphorbiae</name>
    <name type="common">potato aphid</name>
    <dbReference type="NCBI Taxonomy" id="13131"/>
    <lineage>
        <taxon>Eukaryota</taxon>
        <taxon>Metazoa</taxon>
        <taxon>Ecdysozoa</taxon>
        <taxon>Arthropoda</taxon>
        <taxon>Hexapoda</taxon>
        <taxon>Insecta</taxon>
        <taxon>Pterygota</taxon>
        <taxon>Neoptera</taxon>
        <taxon>Paraneoptera</taxon>
        <taxon>Hemiptera</taxon>
        <taxon>Sternorrhyncha</taxon>
        <taxon>Aphidomorpha</taxon>
        <taxon>Aphidoidea</taxon>
        <taxon>Aphididae</taxon>
        <taxon>Macrosiphini</taxon>
        <taxon>Macrosiphum</taxon>
    </lineage>
</organism>
<dbReference type="InterPro" id="IPR005011">
    <property type="entry name" value="SNU66/SART1"/>
</dbReference>
<evidence type="ECO:0000256" key="1">
    <source>
        <dbReference type="ARBA" id="ARBA00004123"/>
    </source>
</evidence>
<dbReference type="Proteomes" id="UP001160148">
    <property type="component" value="Unassembled WGS sequence"/>
</dbReference>
<evidence type="ECO:0000256" key="2">
    <source>
        <dbReference type="ARBA" id="ARBA00006076"/>
    </source>
</evidence>
<dbReference type="EMBL" id="CARXXK010000005">
    <property type="protein sequence ID" value="CAI6369376.1"/>
    <property type="molecule type" value="Genomic_DNA"/>
</dbReference>
<reference evidence="4 5" key="1">
    <citation type="submission" date="2023-01" db="EMBL/GenBank/DDBJ databases">
        <authorList>
            <person name="Whitehead M."/>
        </authorList>
    </citation>
    <scope>NUCLEOTIDE SEQUENCE [LARGE SCALE GENOMIC DNA]</scope>
</reference>
<accession>A0AAV0XMP2</accession>
<protein>
    <recommendedName>
        <fullName evidence="6">U4/U6.U5 tri-snRNP-associated protein 1</fullName>
    </recommendedName>
</protein>
<dbReference type="GO" id="GO:0046540">
    <property type="term" value="C:U4/U6 x U5 tri-snRNP complex"/>
    <property type="evidence" value="ECO:0007669"/>
    <property type="project" value="TreeGrafter"/>
</dbReference>
<evidence type="ECO:0000256" key="3">
    <source>
        <dbReference type="ARBA" id="ARBA00023242"/>
    </source>
</evidence>
<proteinExistence type="inferred from homology"/>
<evidence type="ECO:0000313" key="5">
    <source>
        <dbReference type="Proteomes" id="UP001160148"/>
    </source>
</evidence>
<comment type="subcellular location">
    <subcellularLocation>
        <location evidence="1">Nucleus</location>
    </subcellularLocation>
</comment>
<dbReference type="GO" id="GO:0000481">
    <property type="term" value="P:maturation of 5S rRNA"/>
    <property type="evidence" value="ECO:0007669"/>
    <property type="project" value="TreeGrafter"/>
</dbReference>
<keyword evidence="5" id="KW-1185">Reference proteome</keyword>